<evidence type="ECO:0000256" key="1">
    <source>
        <dbReference type="ARBA" id="ARBA00008535"/>
    </source>
</evidence>
<dbReference type="InterPro" id="IPR027417">
    <property type="entry name" value="P-loop_NTPase"/>
</dbReference>
<keyword evidence="6" id="KW-1185">Reference proteome</keyword>
<dbReference type="InterPro" id="IPR006703">
    <property type="entry name" value="G_AIG1"/>
</dbReference>
<keyword evidence="2" id="KW-0547">Nucleotide-binding</keyword>
<dbReference type="GO" id="GO:0005525">
    <property type="term" value="F:GTP binding"/>
    <property type="evidence" value="ECO:0007669"/>
    <property type="project" value="UniProtKB-KW"/>
</dbReference>
<comment type="similarity">
    <text evidence="1">Belongs to the TRAFAC class TrmE-Era-EngA-EngB-Septin-like GTPase superfamily. AIG1/Toc34/Toc159-like paraseptin GTPase family. IAN subfamily.</text>
</comment>
<accession>A0A8C5AJM3</accession>
<evidence type="ECO:0000256" key="2">
    <source>
        <dbReference type="ARBA" id="ARBA00022741"/>
    </source>
</evidence>
<dbReference type="Gene3D" id="3.40.50.300">
    <property type="entry name" value="P-loop containing nucleotide triphosphate hydrolases"/>
    <property type="match status" value="1"/>
</dbReference>
<organism evidence="5 6">
    <name type="scientific">Gadus morhua</name>
    <name type="common">Atlantic cod</name>
    <dbReference type="NCBI Taxonomy" id="8049"/>
    <lineage>
        <taxon>Eukaryota</taxon>
        <taxon>Metazoa</taxon>
        <taxon>Chordata</taxon>
        <taxon>Craniata</taxon>
        <taxon>Vertebrata</taxon>
        <taxon>Euteleostomi</taxon>
        <taxon>Actinopterygii</taxon>
        <taxon>Neopterygii</taxon>
        <taxon>Teleostei</taxon>
        <taxon>Neoteleostei</taxon>
        <taxon>Acanthomorphata</taxon>
        <taxon>Zeiogadaria</taxon>
        <taxon>Gadariae</taxon>
        <taxon>Gadiformes</taxon>
        <taxon>Gadoidei</taxon>
        <taxon>Gadidae</taxon>
        <taxon>Gadus</taxon>
    </lineage>
</organism>
<dbReference type="Ensembl" id="ENSGMOT00000050150.1">
    <property type="protein sequence ID" value="ENSGMOP00000030719.1"/>
    <property type="gene ID" value="ENSGMOG00000023873.1"/>
</dbReference>
<proteinExistence type="inferred from homology"/>
<reference evidence="5" key="1">
    <citation type="submission" date="2025-08" db="UniProtKB">
        <authorList>
            <consortium name="Ensembl"/>
        </authorList>
    </citation>
    <scope>IDENTIFICATION</scope>
</reference>
<feature type="domain" description="AIG1-type G" evidence="4">
    <location>
        <begin position="21"/>
        <end position="69"/>
    </location>
</feature>
<name>A0A8C5AJM3_GADMO</name>
<dbReference type="PANTHER" id="PTHR10903">
    <property type="entry name" value="GTPASE, IMAP FAMILY MEMBER-RELATED"/>
    <property type="match status" value="1"/>
</dbReference>
<dbReference type="Pfam" id="PF04548">
    <property type="entry name" value="AIG1"/>
    <property type="match status" value="1"/>
</dbReference>
<reference evidence="5" key="2">
    <citation type="submission" date="2025-09" db="UniProtKB">
        <authorList>
            <consortium name="Ensembl"/>
        </authorList>
    </citation>
    <scope>IDENTIFICATION</scope>
</reference>
<evidence type="ECO:0000256" key="3">
    <source>
        <dbReference type="ARBA" id="ARBA00023134"/>
    </source>
</evidence>
<dbReference type="Proteomes" id="UP000694546">
    <property type="component" value="Chromosome 2"/>
</dbReference>
<evidence type="ECO:0000259" key="4">
    <source>
        <dbReference type="Pfam" id="PF04548"/>
    </source>
</evidence>
<protein>
    <recommendedName>
        <fullName evidence="4">AIG1-type G domain-containing protein</fullName>
    </recommendedName>
</protein>
<dbReference type="AlphaFoldDB" id="A0A8C5AJM3"/>
<dbReference type="PANTHER" id="PTHR10903:SF170">
    <property type="entry name" value="GTPASE IMAP FAMILY MEMBER 7"/>
    <property type="match status" value="1"/>
</dbReference>
<dbReference type="SUPFAM" id="SSF52540">
    <property type="entry name" value="P-loop containing nucleoside triphosphate hydrolases"/>
    <property type="match status" value="1"/>
</dbReference>
<keyword evidence="3" id="KW-0342">GTP-binding</keyword>
<sequence length="99" mass="11162">MIFSSSLQQKGHHPDVYSLQLRLILIGKTGSGKSSSGNTILGRQHFLSGCSAGSDTKVCQADHASRLNNPKVLRRTKWTNYEQYYSRTRVCQRLKHTPK</sequence>
<evidence type="ECO:0000313" key="5">
    <source>
        <dbReference type="Ensembl" id="ENSGMOP00000030719.1"/>
    </source>
</evidence>
<dbReference type="InterPro" id="IPR045058">
    <property type="entry name" value="GIMA/IAN/Toc"/>
</dbReference>
<evidence type="ECO:0000313" key="6">
    <source>
        <dbReference type="Proteomes" id="UP000694546"/>
    </source>
</evidence>